<dbReference type="AlphaFoldDB" id="A0A6F9DSI1"/>
<dbReference type="InterPro" id="IPR011160">
    <property type="entry name" value="Sphingomy_PDE"/>
</dbReference>
<keyword evidence="7 10" id="KW-0862">Zinc</keyword>
<dbReference type="SUPFAM" id="SSF56300">
    <property type="entry name" value="Metallo-dependent phosphatases"/>
    <property type="match status" value="1"/>
</dbReference>
<comment type="function">
    <text evidence="9">Converts sphingomyelin to ceramide.</text>
</comment>
<feature type="disulfide bond" evidence="11">
    <location>
        <begin position="359"/>
        <end position="408"/>
    </location>
</feature>
<dbReference type="PIRSF" id="PIRSF000948">
    <property type="entry name" value="Sphingomy_PDE"/>
    <property type="match status" value="1"/>
</dbReference>
<evidence type="ECO:0000256" key="6">
    <source>
        <dbReference type="ARBA" id="ARBA00022801"/>
    </source>
</evidence>
<keyword evidence="8" id="KW-0325">Glycoprotein</keyword>
<evidence type="ECO:0000256" key="1">
    <source>
        <dbReference type="ARBA" id="ARBA00004613"/>
    </source>
</evidence>
<feature type="disulfide bond" evidence="11">
    <location>
        <begin position="63"/>
        <end position="129"/>
    </location>
</feature>
<feature type="signal peptide" evidence="12">
    <location>
        <begin position="1"/>
        <end position="21"/>
    </location>
</feature>
<evidence type="ECO:0000256" key="2">
    <source>
        <dbReference type="ARBA" id="ARBA00008234"/>
    </source>
</evidence>
<dbReference type="GO" id="GO:0004767">
    <property type="term" value="F:sphingomyelin phosphodiesterase activity"/>
    <property type="evidence" value="ECO:0007669"/>
    <property type="project" value="UniProtKB-UniRule"/>
</dbReference>
<dbReference type="PANTHER" id="PTHR10340:SF58">
    <property type="entry name" value="SPHINGOMYELIN PHOSPHODIESTERASE A"/>
    <property type="match status" value="1"/>
</dbReference>
<proteinExistence type="evidence at transcript level"/>
<dbReference type="GO" id="GO:0016020">
    <property type="term" value="C:membrane"/>
    <property type="evidence" value="ECO:0007669"/>
    <property type="project" value="GOC"/>
</dbReference>
<feature type="binding site" evidence="10">
    <location>
        <position position="252"/>
    </location>
    <ligand>
        <name>Zn(2+)</name>
        <dbReference type="ChEBI" id="CHEBI:29105"/>
        <label>2</label>
    </ligand>
</feature>
<dbReference type="Pfam" id="PF19272">
    <property type="entry name" value="ASMase_C"/>
    <property type="match status" value="1"/>
</dbReference>
<name>A0A6F9DSI1_9ASCI</name>
<evidence type="ECO:0000256" key="4">
    <source>
        <dbReference type="ARBA" id="ARBA00022723"/>
    </source>
</evidence>
<feature type="disulfide bond" evidence="11">
    <location>
        <begin position="92"/>
        <end position="103"/>
    </location>
</feature>
<feature type="domain" description="Calcineurin-like phosphoesterase" evidence="13">
    <location>
        <begin position="173"/>
        <end position="437"/>
    </location>
</feature>
<feature type="disulfide bond" evidence="11">
    <location>
        <begin position="195"/>
        <end position="200"/>
    </location>
</feature>
<comment type="subcellular location">
    <subcellularLocation>
        <location evidence="1">Secreted</location>
    </subcellularLocation>
</comment>
<feature type="binding site" evidence="10">
    <location>
        <position position="436"/>
    </location>
    <ligand>
        <name>Zn(2+)</name>
        <dbReference type="ChEBI" id="CHEBI:29105"/>
        <label>1</label>
    </ligand>
</feature>
<evidence type="ECO:0000259" key="13">
    <source>
        <dbReference type="Pfam" id="PF00149"/>
    </source>
</evidence>
<gene>
    <name evidence="15" type="primary">Smpd1</name>
</gene>
<evidence type="ECO:0000256" key="5">
    <source>
        <dbReference type="ARBA" id="ARBA00022729"/>
    </source>
</evidence>
<organism evidence="15">
    <name type="scientific">Phallusia mammillata</name>
    <dbReference type="NCBI Taxonomy" id="59560"/>
    <lineage>
        <taxon>Eukaryota</taxon>
        <taxon>Metazoa</taxon>
        <taxon>Chordata</taxon>
        <taxon>Tunicata</taxon>
        <taxon>Ascidiacea</taxon>
        <taxon>Phlebobranchia</taxon>
        <taxon>Ascidiidae</taxon>
        <taxon>Phallusia</taxon>
    </lineage>
</organism>
<dbReference type="Gene3D" id="3.60.21.10">
    <property type="match status" value="1"/>
</dbReference>
<dbReference type="PANTHER" id="PTHR10340">
    <property type="entry name" value="SPHINGOMYELIN PHOSPHODIESTERASE"/>
    <property type="match status" value="1"/>
</dbReference>
<keyword evidence="4 10" id="KW-0479">Metal-binding</keyword>
<dbReference type="GO" id="GO:0046872">
    <property type="term" value="F:metal ion binding"/>
    <property type="evidence" value="ECO:0007669"/>
    <property type="project" value="UniProtKB-KW"/>
</dbReference>
<dbReference type="InterPro" id="IPR041805">
    <property type="entry name" value="ASMase/PPN1_MPP"/>
</dbReference>
<dbReference type="FunFam" id="3.60.21.10:FF:000092">
    <property type="entry name" value="Sphingomyelin phosphodiesterase"/>
    <property type="match status" value="1"/>
</dbReference>
<keyword evidence="3" id="KW-0964">Secreted</keyword>
<sequence length="585" mass="66030">MAHSLQTIVVVVFVLVRITTSQDTQNKLTFEPNLSSSNLSTIQLDGSKTHVQSIKDDLVCSSCKFGLDFALWKFRKPDGTYPGLFKFIITMCKDLKIDSPAVCEGMVSALQNETSFLLTKLQLNGGQICGLIFPSKCQSSGLSWNDDKWTVPIPQKNPTLKSYKTKPREGSPLKVLHISDLHIDLMYEPGSAINCDDPLCCRKGQQVSKKEAGNASYWGSYGYCDVPYWTVENMLSTAAKTQKYDYILWTGDLPAHNVWSQKRSSQIYLIKNLTTLLLKYFPDTAIYPALGNHESDPVNSFPPSYVKGYNSISWLYDELVKAWAPWLPKDAIATVKQSGYYTTIVKPGFRIVSLNMNYCNNENFWMLLNPVDPNNELKWLVSVLTSAESKGESVHIIGHIPPSAGGDCLKVWRNNYYDIITRFKATVTAQFFGHTHTDEFEIFYADSSLQNPISMAYICPSVTTYTNSNPSYRTYDVVSNTWTVIDHHTYILNLSNANTVQSDPQWKLEYSAKSTYGLQDLTAESWHKVFKSWFTDTTTTGNTFAKYYVNFHKGHPPTETCDDNCKRDLLCRIAGGNFTNLNCVS</sequence>
<comment type="similarity">
    <text evidence="2 9">Belongs to the acid sphingomyelinase family.</text>
</comment>
<accession>A0A6F9DSI1</accession>
<dbReference type="Pfam" id="PF00149">
    <property type="entry name" value="Metallophos"/>
    <property type="match status" value="1"/>
</dbReference>
<feature type="domain" description="Sphingomyelin phosphodiesterase C-terminal" evidence="14">
    <location>
        <begin position="455"/>
        <end position="573"/>
    </location>
</feature>
<feature type="binding site" evidence="10">
    <location>
        <position position="180"/>
    </location>
    <ligand>
        <name>Zn(2+)</name>
        <dbReference type="ChEBI" id="CHEBI:29105"/>
        <label>1</label>
    </ligand>
</feature>
<evidence type="ECO:0000256" key="9">
    <source>
        <dbReference type="PIRNR" id="PIRNR000948"/>
    </source>
</evidence>
<feature type="binding site" evidence="10">
    <location>
        <position position="434"/>
    </location>
    <ligand>
        <name>Zn(2+)</name>
        <dbReference type="ChEBI" id="CHEBI:29105"/>
        <label>2</label>
    </ligand>
</feature>
<feature type="binding site" evidence="10">
    <location>
        <position position="182"/>
    </location>
    <ligand>
        <name>Zn(2+)</name>
        <dbReference type="ChEBI" id="CHEBI:29105"/>
        <label>1</label>
    </ligand>
</feature>
<reference evidence="15" key="1">
    <citation type="submission" date="2020-04" db="EMBL/GenBank/DDBJ databases">
        <authorList>
            <person name="Neveu A P."/>
        </authorList>
    </citation>
    <scope>NUCLEOTIDE SEQUENCE</scope>
    <source>
        <tissue evidence="15">Whole embryo</tissue>
    </source>
</reference>
<feature type="binding site" evidence="10">
    <location>
        <position position="399"/>
    </location>
    <ligand>
        <name>Zn(2+)</name>
        <dbReference type="ChEBI" id="CHEBI:29105"/>
        <label>2</label>
    </ligand>
</feature>
<keyword evidence="5 12" id="KW-0732">Signal</keyword>
<evidence type="ECO:0000256" key="11">
    <source>
        <dbReference type="PIRSR" id="PIRSR000948-2"/>
    </source>
</evidence>
<keyword evidence="9" id="KW-0326">Glycosidase</keyword>
<evidence type="ECO:0000256" key="8">
    <source>
        <dbReference type="ARBA" id="ARBA00023180"/>
    </source>
</evidence>
<evidence type="ECO:0000256" key="12">
    <source>
        <dbReference type="SAM" id="SignalP"/>
    </source>
</evidence>
<comment type="cofactor">
    <cofactor evidence="10">
        <name>Zn(2+)</name>
        <dbReference type="ChEBI" id="CHEBI:29105"/>
    </cofactor>
    <text evidence="10">Binds 2 Zn(2+) ions per subunit.</text>
</comment>
<evidence type="ECO:0000256" key="7">
    <source>
        <dbReference type="ARBA" id="ARBA00022833"/>
    </source>
</evidence>
<dbReference type="GO" id="GO:0006685">
    <property type="term" value="P:sphingomyelin catabolic process"/>
    <property type="evidence" value="ECO:0007669"/>
    <property type="project" value="UniProtKB-UniRule"/>
</dbReference>
<feature type="disulfide bond" evidence="11">
    <location>
        <begin position="60"/>
        <end position="137"/>
    </location>
</feature>
<feature type="chain" id="PRO_5026313345" description="Sphingomyelin phosphodiesterase" evidence="12">
    <location>
        <begin position="22"/>
        <end position="585"/>
    </location>
</feature>
<dbReference type="InterPro" id="IPR004843">
    <property type="entry name" value="Calcineurin-like_PHP"/>
</dbReference>
<protein>
    <recommendedName>
        <fullName evidence="9">Sphingomyelin phosphodiesterase</fullName>
    </recommendedName>
</protein>
<dbReference type="EMBL" id="LR790542">
    <property type="protein sequence ID" value="CAB3266404.1"/>
    <property type="molecule type" value="mRNA"/>
</dbReference>
<keyword evidence="11" id="KW-1015">Disulfide bond</keyword>
<evidence type="ECO:0000256" key="10">
    <source>
        <dbReference type="PIRSR" id="PIRSR000948-1"/>
    </source>
</evidence>
<feature type="binding site" evidence="10">
    <location>
        <position position="292"/>
    </location>
    <ligand>
        <name>Zn(2+)</name>
        <dbReference type="ChEBI" id="CHEBI:29105"/>
        <label>2</label>
    </ligand>
</feature>
<feature type="disulfide bond" evidence="11">
    <location>
        <begin position="201"/>
        <end position="224"/>
    </location>
</feature>
<dbReference type="GO" id="GO:0005576">
    <property type="term" value="C:extracellular region"/>
    <property type="evidence" value="ECO:0007669"/>
    <property type="project" value="UniProtKB-SubCell"/>
</dbReference>
<dbReference type="InterPro" id="IPR029052">
    <property type="entry name" value="Metallo-depent_PP-like"/>
</dbReference>
<dbReference type="GO" id="GO:0016798">
    <property type="term" value="F:hydrolase activity, acting on glycosyl bonds"/>
    <property type="evidence" value="ECO:0007669"/>
    <property type="project" value="UniProtKB-KW"/>
</dbReference>
<feature type="disulfide bond" evidence="11">
    <location>
        <begin position="561"/>
        <end position="565"/>
    </location>
</feature>
<dbReference type="InterPro" id="IPR045473">
    <property type="entry name" value="ASM_C"/>
</dbReference>
<evidence type="ECO:0000256" key="3">
    <source>
        <dbReference type="ARBA" id="ARBA00022525"/>
    </source>
</evidence>
<evidence type="ECO:0000259" key="14">
    <source>
        <dbReference type="Pfam" id="PF19272"/>
    </source>
</evidence>
<evidence type="ECO:0000313" key="15">
    <source>
        <dbReference type="EMBL" id="CAB3266404.1"/>
    </source>
</evidence>
<dbReference type="CDD" id="cd00842">
    <property type="entry name" value="MPP_ASMase"/>
    <property type="match status" value="1"/>
</dbReference>
<keyword evidence="6 9" id="KW-0378">Hydrolase</keyword>
<feature type="binding site" evidence="10">
    <location>
        <position position="252"/>
    </location>
    <ligand>
        <name>Zn(2+)</name>
        <dbReference type="ChEBI" id="CHEBI:29105"/>
        <label>1</label>
    </ligand>
</feature>